<dbReference type="Proteomes" id="UP000218890">
    <property type="component" value="Chromosome"/>
</dbReference>
<evidence type="ECO:0000256" key="2">
    <source>
        <dbReference type="HAMAP-Rule" id="MF_02128"/>
    </source>
</evidence>
<dbReference type="AlphaFoldDB" id="A0A0X8X785"/>
<dbReference type="UniPathway" id="UPA00060">
    <property type="reaction ID" value="UER00142"/>
</dbReference>
<dbReference type="HAMAP" id="MF_02128">
    <property type="entry name" value="TMP_kinase"/>
    <property type="match status" value="1"/>
</dbReference>
<keyword evidence="2" id="KW-0808">Transferase</keyword>
<keyword evidence="1 2" id="KW-0784">Thiamine biosynthesis</keyword>
<protein>
    <recommendedName>
        <fullName evidence="2">Thiamine-monophosphate kinase</fullName>
        <shortName evidence="2">TMP kinase</shortName>
        <shortName evidence="2">Thiamine-phosphate kinase</shortName>
        <ecNumber evidence="2">2.7.4.16</ecNumber>
    </recommendedName>
</protein>
<proteinExistence type="inferred from homology"/>
<evidence type="ECO:0000313" key="6">
    <source>
        <dbReference type="Proteomes" id="UP000218890"/>
    </source>
</evidence>
<dbReference type="EC" id="2.7.4.16" evidence="2"/>
<feature type="binding site" evidence="2">
    <location>
        <position position="49"/>
    </location>
    <ligand>
        <name>Mg(2+)</name>
        <dbReference type="ChEBI" id="CHEBI:18420"/>
        <label>2</label>
    </ligand>
</feature>
<dbReference type="PIRSF" id="PIRSF005303">
    <property type="entry name" value="Thiam_monoph_kin"/>
    <property type="match status" value="1"/>
</dbReference>
<dbReference type="GO" id="GO:0009228">
    <property type="term" value="P:thiamine biosynthetic process"/>
    <property type="evidence" value="ECO:0007669"/>
    <property type="project" value="UniProtKB-KW"/>
</dbReference>
<dbReference type="PANTHER" id="PTHR30270:SF0">
    <property type="entry name" value="THIAMINE-MONOPHOSPHATE KINASE"/>
    <property type="match status" value="1"/>
</dbReference>
<comment type="catalytic activity">
    <reaction evidence="2">
        <text>thiamine phosphate + ATP = thiamine diphosphate + ADP</text>
        <dbReference type="Rhea" id="RHEA:15913"/>
        <dbReference type="ChEBI" id="CHEBI:30616"/>
        <dbReference type="ChEBI" id="CHEBI:37575"/>
        <dbReference type="ChEBI" id="CHEBI:58937"/>
        <dbReference type="ChEBI" id="CHEBI:456216"/>
        <dbReference type="EC" id="2.7.4.16"/>
    </reaction>
</comment>
<keyword evidence="6" id="KW-1185">Reference proteome</keyword>
<dbReference type="GO" id="GO:0009030">
    <property type="term" value="F:thiamine-phosphate kinase activity"/>
    <property type="evidence" value="ECO:0007669"/>
    <property type="project" value="UniProtKB-UniRule"/>
</dbReference>
<feature type="binding site" evidence="2">
    <location>
        <begin position="123"/>
        <end position="124"/>
    </location>
    <ligand>
        <name>ATP</name>
        <dbReference type="ChEBI" id="CHEBI:30616"/>
    </ligand>
</feature>
<dbReference type="SUPFAM" id="SSF56042">
    <property type="entry name" value="PurM C-terminal domain-like"/>
    <property type="match status" value="1"/>
</dbReference>
<dbReference type="CDD" id="cd02194">
    <property type="entry name" value="ThiL"/>
    <property type="match status" value="1"/>
</dbReference>
<dbReference type="GO" id="GO:0009229">
    <property type="term" value="P:thiamine diphosphate biosynthetic process"/>
    <property type="evidence" value="ECO:0007669"/>
    <property type="project" value="UniProtKB-UniRule"/>
</dbReference>
<feature type="binding site" evidence="2">
    <location>
        <position position="56"/>
    </location>
    <ligand>
        <name>substrate</name>
    </ligand>
</feature>
<dbReference type="RefSeq" id="WP_231901948.1">
    <property type="nucleotide sequence ID" value="NZ_AP017372.2"/>
</dbReference>
<dbReference type="Pfam" id="PF00586">
    <property type="entry name" value="AIRS"/>
    <property type="match status" value="1"/>
</dbReference>
<comment type="pathway">
    <text evidence="2">Cofactor biosynthesis; thiamine diphosphate biosynthesis; thiamine diphosphate from thiamine phosphate: step 1/1.</text>
</comment>
<dbReference type="Pfam" id="PF02769">
    <property type="entry name" value="AIRS_C"/>
    <property type="match status" value="1"/>
</dbReference>
<feature type="domain" description="PurM-like C-terminal" evidence="4">
    <location>
        <begin position="152"/>
        <end position="303"/>
    </location>
</feature>
<keyword evidence="2" id="KW-0479">Metal-binding</keyword>
<feature type="binding site" evidence="2">
    <location>
        <position position="216"/>
    </location>
    <ligand>
        <name>ATP</name>
        <dbReference type="ChEBI" id="CHEBI:30616"/>
    </ligand>
</feature>
<keyword evidence="2" id="KW-0547">Nucleotide-binding</keyword>
<dbReference type="GO" id="GO:0005524">
    <property type="term" value="F:ATP binding"/>
    <property type="evidence" value="ECO:0007669"/>
    <property type="project" value="UniProtKB-UniRule"/>
</dbReference>
<dbReference type="InterPro" id="IPR016188">
    <property type="entry name" value="PurM-like_N"/>
</dbReference>
<dbReference type="InterPro" id="IPR006283">
    <property type="entry name" value="ThiL-like"/>
</dbReference>
<dbReference type="PANTHER" id="PTHR30270">
    <property type="entry name" value="THIAMINE-MONOPHOSPHATE KINASE"/>
    <property type="match status" value="1"/>
</dbReference>
<name>A0A0X8X785_HALHR</name>
<feature type="binding site" evidence="2">
    <location>
        <position position="318"/>
    </location>
    <ligand>
        <name>substrate</name>
    </ligand>
</feature>
<organism evidence="5 6">
    <name type="scientific">Halorhodospira halochloris</name>
    <name type="common">Ectothiorhodospira halochloris</name>
    <dbReference type="NCBI Taxonomy" id="1052"/>
    <lineage>
        <taxon>Bacteria</taxon>
        <taxon>Pseudomonadati</taxon>
        <taxon>Pseudomonadota</taxon>
        <taxon>Gammaproteobacteria</taxon>
        <taxon>Chromatiales</taxon>
        <taxon>Ectothiorhodospiraceae</taxon>
        <taxon>Halorhodospira</taxon>
    </lineage>
</organism>
<evidence type="ECO:0000259" key="4">
    <source>
        <dbReference type="Pfam" id="PF02769"/>
    </source>
</evidence>
<dbReference type="SUPFAM" id="SSF55326">
    <property type="entry name" value="PurM N-terminal domain-like"/>
    <property type="match status" value="1"/>
</dbReference>
<dbReference type="Gene3D" id="3.30.1330.10">
    <property type="entry name" value="PurM-like, N-terminal domain"/>
    <property type="match status" value="1"/>
</dbReference>
<keyword evidence="2" id="KW-0067">ATP-binding</keyword>
<dbReference type="KEGG" id="hhk:HH1059_22600"/>
<dbReference type="Gene3D" id="3.90.650.10">
    <property type="entry name" value="PurM-like C-terminal domain"/>
    <property type="match status" value="1"/>
</dbReference>
<evidence type="ECO:0000313" key="5">
    <source>
        <dbReference type="EMBL" id="BAU56327.1"/>
    </source>
</evidence>
<accession>A0A0X8X785</accession>
<comment type="miscellaneous">
    <text evidence="2">Reaction mechanism of ThiL seems to utilize a direct, inline transfer of the gamma-phosphate of ATP to TMP rather than a phosphorylated enzyme intermediate.</text>
</comment>
<reference evidence="5" key="1">
    <citation type="submission" date="2016-02" db="EMBL/GenBank/DDBJ databases">
        <title>Halorhodospira halochloris DSM-1059 complete genome, version 2.</title>
        <authorList>
            <person name="Tsukatani Y."/>
        </authorList>
    </citation>
    <scope>NUCLEOTIDE SEQUENCE</scope>
    <source>
        <strain evidence="5">DSM 1059</strain>
    </source>
</reference>
<feature type="domain" description="PurM-like N-terminal" evidence="3">
    <location>
        <begin position="30"/>
        <end position="139"/>
    </location>
</feature>
<feature type="binding site" evidence="2">
    <location>
        <position position="148"/>
    </location>
    <ligand>
        <name>ATP</name>
        <dbReference type="ChEBI" id="CHEBI:30616"/>
    </ligand>
</feature>
<dbReference type="InterPro" id="IPR010918">
    <property type="entry name" value="PurM-like_C_dom"/>
</dbReference>
<feature type="binding site" evidence="2">
    <location>
        <position position="217"/>
    </location>
    <ligand>
        <name>Mg(2+)</name>
        <dbReference type="ChEBI" id="CHEBI:18420"/>
        <label>5</label>
    </ligand>
</feature>
<dbReference type="InterPro" id="IPR036921">
    <property type="entry name" value="PurM-like_N_sf"/>
</dbReference>
<feature type="binding site" evidence="2">
    <location>
        <position position="214"/>
    </location>
    <ligand>
        <name>Mg(2+)</name>
        <dbReference type="ChEBI" id="CHEBI:18420"/>
        <label>3</label>
    </ligand>
</feature>
<feature type="binding site" evidence="2">
    <location>
        <position position="262"/>
    </location>
    <ligand>
        <name>substrate</name>
    </ligand>
</feature>
<dbReference type="NCBIfam" id="TIGR01379">
    <property type="entry name" value="thiL"/>
    <property type="match status" value="1"/>
</dbReference>
<evidence type="ECO:0000256" key="1">
    <source>
        <dbReference type="ARBA" id="ARBA00022977"/>
    </source>
</evidence>
<comment type="similarity">
    <text evidence="2">Belongs to the thiamine-monophosphate kinase family.</text>
</comment>
<evidence type="ECO:0000259" key="3">
    <source>
        <dbReference type="Pfam" id="PF00586"/>
    </source>
</evidence>
<dbReference type="InterPro" id="IPR036676">
    <property type="entry name" value="PurM-like_C_sf"/>
</dbReference>
<keyword evidence="2" id="KW-0460">Magnesium</keyword>
<comment type="function">
    <text evidence="2">Catalyzes the ATP-dependent phosphorylation of thiamine-monophosphate (TMP) to form thiamine-pyrophosphate (TPP), the active form of vitamin B1.</text>
</comment>
<feature type="binding site" evidence="2">
    <location>
        <position position="32"/>
    </location>
    <ligand>
        <name>Mg(2+)</name>
        <dbReference type="ChEBI" id="CHEBI:18420"/>
        <label>4</label>
    </ligand>
</feature>
<keyword evidence="2 5" id="KW-0418">Kinase</keyword>
<dbReference type="EMBL" id="AP017372">
    <property type="protein sequence ID" value="BAU56327.1"/>
    <property type="molecule type" value="Genomic_DNA"/>
</dbReference>
<feature type="binding site" evidence="2">
    <location>
        <position position="77"/>
    </location>
    <ligand>
        <name>Mg(2+)</name>
        <dbReference type="ChEBI" id="CHEBI:18420"/>
        <label>3</label>
    </ligand>
</feature>
<feature type="binding site" evidence="2">
    <location>
        <position position="124"/>
    </location>
    <ligand>
        <name>Mg(2+)</name>
        <dbReference type="ChEBI" id="CHEBI:18420"/>
        <label>1</label>
    </ligand>
</feature>
<feature type="binding site" evidence="2">
    <location>
        <position position="32"/>
    </location>
    <ligand>
        <name>Mg(2+)</name>
        <dbReference type="ChEBI" id="CHEBI:18420"/>
        <label>3</label>
    </ligand>
</feature>
<sequence length="323" mass="33138">MFAGGGEAALIRRYFQGLTSQREGIVNGIGDDSAVVEPPAEGCLAVCCDTLVEGVHFPADIPAEALGHRALAVNLSDIAAVGGEPLWAVLSLTLPADDSHWLEGFADGFKLLADRYGVALIGGDTTRGSLAVTVTVIGRLPKGGGILRSGAQPGDGIWVTGTLGDAALGLKRWHDRAGVPLSGDPALLAAQLFRPEPRVAAGRALRGVASAAIDISDGIAVDLSRLLEESGVGATLILDDLPRSEAYIAEGGDLATMLHGGDDYELCFCSPPLSAEMVEQLSQQAGTSLTRIGTVDATPGLRGVDGAGNVCALQSDGYDHFSS</sequence>
<feature type="binding site" evidence="2">
    <location>
        <position position="77"/>
    </location>
    <ligand>
        <name>Mg(2+)</name>
        <dbReference type="ChEBI" id="CHEBI:18420"/>
        <label>4</label>
    </ligand>
</feature>
<feature type="binding site" evidence="2">
    <location>
        <position position="77"/>
    </location>
    <ligand>
        <name>Mg(2+)</name>
        <dbReference type="ChEBI" id="CHEBI:18420"/>
        <label>2</label>
    </ligand>
</feature>
<feature type="binding site" evidence="2">
    <location>
        <position position="49"/>
    </location>
    <ligand>
        <name>Mg(2+)</name>
        <dbReference type="ChEBI" id="CHEBI:18420"/>
        <label>1</label>
    </ligand>
</feature>
<gene>
    <name evidence="2 5" type="primary">thiL</name>
    <name evidence="5" type="ORF">HH1059_22600</name>
</gene>
<dbReference type="GO" id="GO:0000287">
    <property type="term" value="F:magnesium ion binding"/>
    <property type="evidence" value="ECO:0007669"/>
    <property type="project" value="UniProtKB-UniRule"/>
</dbReference>
<comment type="caution">
    <text evidence="2">Lacks conserved residue(s) required for the propagation of feature annotation.</text>
</comment>